<feature type="transmembrane region" description="Helical" evidence="2">
    <location>
        <begin position="6"/>
        <end position="28"/>
    </location>
</feature>
<keyword evidence="2" id="KW-0812">Transmembrane</keyword>
<sequence>MSFVFFPGMIVFLVIAVLFIIGITYVIYKTRQMFHRVSNLERIVYEHANRSSDPSYEMHQEQAFKKEDQRRDSE</sequence>
<keyword evidence="2" id="KW-0472">Membrane</keyword>
<protein>
    <recommendedName>
        <fullName evidence="4">YtzI protein</fullName>
    </recommendedName>
</protein>
<reference evidence="3" key="1">
    <citation type="submission" date="2024-05" db="EMBL/GenBank/DDBJ databases">
        <title>Draft genome assemblies of 36 bacteria isolated from hibernating arctic ground squirrels.</title>
        <authorList>
            <person name="McKee H."/>
            <person name="Mullen L."/>
            <person name="Drown D.M."/>
            <person name="Duddleston K.N."/>
        </authorList>
    </citation>
    <scope>NUCLEOTIDE SEQUENCE</scope>
    <source>
        <strain evidence="3">AN1007</strain>
    </source>
</reference>
<dbReference type="RefSeq" id="WP_366289051.1">
    <property type="nucleotide sequence ID" value="NZ_CP159992.1"/>
</dbReference>
<name>A0AAU8N5A2_9BACL</name>
<evidence type="ECO:0000256" key="2">
    <source>
        <dbReference type="SAM" id="Phobius"/>
    </source>
</evidence>
<proteinExistence type="predicted"/>
<evidence type="ECO:0000256" key="1">
    <source>
        <dbReference type="SAM" id="MobiDB-lite"/>
    </source>
</evidence>
<organism evidence="3">
    <name type="scientific">Paenibacillus sp. AN1007</name>
    <dbReference type="NCBI Taxonomy" id="3151385"/>
    <lineage>
        <taxon>Bacteria</taxon>
        <taxon>Bacillati</taxon>
        <taxon>Bacillota</taxon>
        <taxon>Bacilli</taxon>
        <taxon>Bacillales</taxon>
        <taxon>Paenibacillaceae</taxon>
        <taxon>Paenibacillus</taxon>
    </lineage>
</organism>
<dbReference type="EMBL" id="CP159992">
    <property type="protein sequence ID" value="XCP92709.1"/>
    <property type="molecule type" value="Genomic_DNA"/>
</dbReference>
<gene>
    <name evidence="3" type="ORF">ABXS70_15760</name>
</gene>
<evidence type="ECO:0000313" key="3">
    <source>
        <dbReference type="EMBL" id="XCP92709.1"/>
    </source>
</evidence>
<evidence type="ECO:0008006" key="4">
    <source>
        <dbReference type="Google" id="ProtNLM"/>
    </source>
</evidence>
<keyword evidence="2" id="KW-1133">Transmembrane helix</keyword>
<feature type="region of interest" description="Disordered" evidence="1">
    <location>
        <begin position="50"/>
        <end position="74"/>
    </location>
</feature>
<dbReference type="AlphaFoldDB" id="A0AAU8N5A2"/>
<accession>A0AAU8N5A2</accession>